<reference evidence="1" key="1">
    <citation type="journal article" date="2020" name="mSystems">
        <title>Genome- and Community-Level Interaction Insights into Carbon Utilization and Element Cycling Functions of Hydrothermarchaeota in Hydrothermal Sediment.</title>
        <authorList>
            <person name="Zhou Z."/>
            <person name="Liu Y."/>
            <person name="Xu W."/>
            <person name="Pan J."/>
            <person name="Luo Z.H."/>
            <person name="Li M."/>
        </authorList>
    </citation>
    <scope>NUCLEOTIDE SEQUENCE [LARGE SCALE GENOMIC DNA]</scope>
    <source>
        <strain evidence="1">SpSt-961</strain>
    </source>
</reference>
<proteinExistence type="predicted"/>
<sequence length="213" mass="24480">MAIRYFTEFYKSSPSGDSTLFFLYIAYIKTGNIQKGINILEELARRKNPNPGIYLNLIKYYRENHLYYKVNDLINNTPPSVIKHIDRNLPLTKRLFTELLIGACTTNPVSEPLVFALKKGFIKPSPDGKFYGDDTIKFNYLIPALDDLIPTVNPANHIPLKNITRDSYLYLPIQRLIALGIIAPDEDINPEDYVPVSFALRAINIIREKEFIR</sequence>
<comment type="caution">
    <text evidence="1">The sequence shown here is derived from an EMBL/GenBank/DDBJ whole genome shotgun (WGS) entry which is preliminary data.</text>
</comment>
<evidence type="ECO:0000313" key="1">
    <source>
        <dbReference type="EMBL" id="HGE78385.1"/>
    </source>
</evidence>
<evidence type="ECO:0008006" key="2">
    <source>
        <dbReference type="Google" id="ProtNLM"/>
    </source>
</evidence>
<accession>A0A7V3VUV0</accession>
<dbReference type="EMBL" id="DTOZ01000138">
    <property type="protein sequence ID" value="HGE78385.1"/>
    <property type="molecule type" value="Genomic_DNA"/>
</dbReference>
<organism evidence="1">
    <name type="scientific">candidate division WOR-3 bacterium</name>
    <dbReference type="NCBI Taxonomy" id="2052148"/>
    <lineage>
        <taxon>Bacteria</taxon>
        <taxon>Bacteria division WOR-3</taxon>
    </lineage>
</organism>
<dbReference type="SUPFAM" id="SSF48452">
    <property type="entry name" value="TPR-like"/>
    <property type="match status" value="1"/>
</dbReference>
<gene>
    <name evidence="1" type="ORF">ENX68_05230</name>
</gene>
<protein>
    <recommendedName>
        <fullName evidence="2">Tetratricopeptide repeat protein</fullName>
    </recommendedName>
</protein>
<dbReference type="AlphaFoldDB" id="A0A7V3VUV0"/>
<name>A0A7V3VUV0_UNCW3</name>
<dbReference type="InterPro" id="IPR011990">
    <property type="entry name" value="TPR-like_helical_dom_sf"/>
</dbReference>